<evidence type="ECO:0000313" key="5">
    <source>
        <dbReference type="Proteomes" id="UP000280501"/>
    </source>
</evidence>
<dbReference type="CDD" id="cd00063">
    <property type="entry name" value="FN3"/>
    <property type="match status" value="1"/>
</dbReference>
<feature type="compositionally biased region" description="Polar residues" evidence="2">
    <location>
        <begin position="55"/>
        <end position="71"/>
    </location>
</feature>
<keyword evidence="5" id="KW-1185">Reference proteome</keyword>
<dbReference type="InterPro" id="IPR015914">
    <property type="entry name" value="PAPs_N"/>
</dbReference>
<dbReference type="InterPro" id="IPR004843">
    <property type="entry name" value="Calcineurin-like_PHP"/>
</dbReference>
<reference evidence="4 5" key="1">
    <citation type="submission" date="2018-11" db="EMBL/GenBank/DDBJ databases">
        <title>Sequencing the genomes of 1000 actinobacteria strains.</title>
        <authorList>
            <person name="Klenk H.-P."/>
        </authorList>
    </citation>
    <scope>NUCLEOTIDE SEQUENCE [LARGE SCALE GENOMIC DNA]</scope>
    <source>
        <strain evidence="4 5">DSM 15700</strain>
    </source>
</reference>
<feature type="compositionally biased region" description="Low complexity" evidence="2">
    <location>
        <begin position="85"/>
        <end position="98"/>
    </location>
</feature>
<sequence length="433" mass="46874">MPSLDHDVPAHVPIRTARTARRRTAAVTLAVAATVAIGGQAMTAQAAAPPDRITLSPTATPSTSQTITWRTGTDAPSLAQHEPVAGGSAVTTEGSTTGEAGGGTYHRATLEGLRPGTAYRYRVGDGETWSPWTEFTTAGAAGEPFRFLYFGDVQNNITAGAAPVIRAAYDAVPDAKVAVHAGDLINDADDDGQWGEWFAAQGERSASVNHIAAIGNHEYDSWDVSGHWNLQFPGTGNGPGDDDLDDTVWYTDYQGVRFIALNSNYTNAPWFDVHDWMEDQEAWLEDVLADNPNRWTVVAFHQPVFANSSGRTGIVVREYWLDVFEEHDVDLVLQGHDHSYGRGNLRSNHVDEHSHTGPVYTVAVTGPKFYDPVTTDWRAGGAEVRAQHGETQTYQVVSVTDDELTYEARTADGTVVDAFTVDTSQGTKVVSDR</sequence>
<dbReference type="InterPro" id="IPR003961">
    <property type="entry name" value="FN3_dom"/>
</dbReference>
<evidence type="ECO:0000256" key="1">
    <source>
        <dbReference type="ARBA" id="ARBA00022729"/>
    </source>
</evidence>
<dbReference type="PANTHER" id="PTHR45867:SF3">
    <property type="entry name" value="ACID PHOSPHATASE TYPE 7"/>
    <property type="match status" value="1"/>
</dbReference>
<feature type="region of interest" description="Disordered" evidence="2">
    <location>
        <begin position="43"/>
        <end position="108"/>
    </location>
</feature>
<gene>
    <name evidence="4" type="ORF">EDD34_2469</name>
</gene>
<dbReference type="Proteomes" id="UP000280501">
    <property type="component" value="Unassembled WGS sequence"/>
</dbReference>
<dbReference type="GO" id="GO:0046872">
    <property type="term" value="F:metal ion binding"/>
    <property type="evidence" value="ECO:0007669"/>
    <property type="project" value="InterPro"/>
</dbReference>
<dbReference type="InterPro" id="IPR029052">
    <property type="entry name" value="Metallo-depent_PP-like"/>
</dbReference>
<comment type="caution">
    <text evidence="4">The sequence shown here is derived from an EMBL/GenBank/DDBJ whole genome shotgun (WGS) entry which is preliminary data.</text>
</comment>
<dbReference type="PANTHER" id="PTHR45867">
    <property type="entry name" value="PURPLE ACID PHOSPHATASE"/>
    <property type="match status" value="1"/>
</dbReference>
<feature type="domain" description="Fibronectin type-III" evidence="3">
    <location>
        <begin position="49"/>
        <end position="140"/>
    </location>
</feature>
<protein>
    <submittedName>
        <fullName evidence="4">Calcineurin-like phosphoesterase family protein</fullName>
    </submittedName>
</protein>
<evidence type="ECO:0000259" key="3">
    <source>
        <dbReference type="PROSITE" id="PS50853"/>
    </source>
</evidence>
<dbReference type="SUPFAM" id="SSF56300">
    <property type="entry name" value="Metallo-dependent phosphatases"/>
    <property type="match status" value="1"/>
</dbReference>
<dbReference type="InterPro" id="IPR008963">
    <property type="entry name" value="Purple_acid_Pase-like_N"/>
</dbReference>
<dbReference type="RefSeq" id="WP_123814829.1">
    <property type="nucleotide sequence ID" value="NZ_RKQZ01000001.1"/>
</dbReference>
<name>A0A3N4YME3_9MICO</name>
<dbReference type="AlphaFoldDB" id="A0A3N4YME3"/>
<dbReference type="Gene3D" id="3.60.21.10">
    <property type="match status" value="1"/>
</dbReference>
<proteinExistence type="predicted"/>
<evidence type="ECO:0000313" key="4">
    <source>
        <dbReference type="EMBL" id="RPF21833.1"/>
    </source>
</evidence>
<dbReference type="PROSITE" id="PS50853">
    <property type="entry name" value="FN3"/>
    <property type="match status" value="1"/>
</dbReference>
<dbReference type="Pfam" id="PF16656">
    <property type="entry name" value="Pur_ac_phosph_N"/>
    <property type="match status" value="1"/>
</dbReference>
<accession>A0A3N4YME3</accession>
<evidence type="ECO:0000256" key="2">
    <source>
        <dbReference type="SAM" id="MobiDB-lite"/>
    </source>
</evidence>
<dbReference type="GO" id="GO:0003993">
    <property type="term" value="F:acid phosphatase activity"/>
    <property type="evidence" value="ECO:0007669"/>
    <property type="project" value="InterPro"/>
</dbReference>
<dbReference type="SUPFAM" id="SSF49363">
    <property type="entry name" value="Purple acid phosphatase, N-terminal domain"/>
    <property type="match status" value="1"/>
</dbReference>
<keyword evidence="1" id="KW-0732">Signal</keyword>
<dbReference type="OrthoDB" id="9804511at2"/>
<organism evidence="4 5">
    <name type="scientific">Myceligenerans xiligouense</name>
    <dbReference type="NCBI Taxonomy" id="253184"/>
    <lineage>
        <taxon>Bacteria</taxon>
        <taxon>Bacillati</taxon>
        <taxon>Actinomycetota</taxon>
        <taxon>Actinomycetes</taxon>
        <taxon>Micrococcales</taxon>
        <taxon>Promicromonosporaceae</taxon>
        <taxon>Myceligenerans</taxon>
    </lineage>
</organism>
<dbReference type="Gene3D" id="2.60.40.380">
    <property type="entry name" value="Purple acid phosphatase-like, N-terminal"/>
    <property type="match status" value="1"/>
</dbReference>
<dbReference type="Pfam" id="PF00149">
    <property type="entry name" value="Metallophos"/>
    <property type="match status" value="1"/>
</dbReference>
<dbReference type="EMBL" id="RKQZ01000001">
    <property type="protein sequence ID" value="RPF21833.1"/>
    <property type="molecule type" value="Genomic_DNA"/>
</dbReference>